<dbReference type="EMBL" id="JBANQN010000003">
    <property type="protein sequence ID" value="KAK6793876.1"/>
    <property type="molecule type" value="Genomic_DNA"/>
</dbReference>
<proteinExistence type="predicted"/>
<organism evidence="1 2">
    <name type="scientific">Solanum bulbocastanum</name>
    <name type="common">Wild potato</name>
    <dbReference type="NCBI Taxonomy" id="147425"/>
    <lineage>
        <taxon>Eukaryota</taxon>
        <taxon>Viridiplantae</taxon>
        <taxon>Streptophyta</taxon>
        <taxon>Embryophyta</taxon>
        <taxon>Tracheophyta</taxon>
        <taxon>Spermatophyta</taxon>
        <taxon>Magnoliopsida</taxon>
        <taxon>eudicotyledons</taxon>
        <taxon>Gunneridae</taxon>
        <taxon>Pentapetalae</taxon>
        <taxon>asterids</taxon>
        <taxon>lamiids</taxon>
        <taxon>Solanales</taxon>
        <taxon>Solanaceae</taxon>
        <taxon>Solanoideae</taxon>
        <taxon>Solaneae</taxon>
        <taxon>Solanum</taxon>
    </lineage>
</organism>
<protein>
    <submittedName>
        <fullName evidence="1">Uncharacterized protein</fullName>
    </submittedName>
</protein>
<accession>A0AAN8TYK2</accession>
<keyword evidence="2" id="KW-1185">Reference proteome</keyword>
<sequence>MEDVRVPAQAC</sequence>
<gene>
    <name evidence="1" type="ORF">RDI58_007329</name>
</gene>
<comment type="caution">
    <text evidence="1">The sequence shown here is derived from an EMBL/GenBank/DDBJ whole genome shotgun (WGS) entry which is preliminary data.</text>
</comment>
<name>A0AAN8TYK2_SOLBU</name>
<dbReference type="Proteomes" id="UP001371456">
    <property type="component" value="Unassembled WGS sequence"/>
</dbReference>
<evidence type="ECO:0000313" key="1">
    <source>
        <dbReference type="EMBL" id="KAK6793876.1"/>
    </source>
</evidence>
<evidence type="ECO:0000313" key="2">
    <source>
        <dbReference type="Proteomes" id="UP001371456"/>
    </source>
</evidence>
<reference evidence="1 2" key="1">
    <citation type="submission" date="2024-02" db="EMBL/GenBank/DDBJ databases">
        <title>de novo genome assembly of Solanum bulbocastanum strain 11H21.</title>
        <authorList>
            <person name="Hosaka A.J."/>
        </authorList>
    </citation>
    <scope>NUCLEOTIDE SEQUENCE [LARGE SCALE GENOMIC DNA]</scope>
    <source>
        <tissue evidence="1">Young leaves</tissue>
    </source>
</reference>